<reference evidence="6" key="3">
    <citation type="submission" date="2015-05" db="UniProtKB">
        <authorList>
            <consortium name="EnsemblMetazoa"/>
        </authorList>
    </citation>
    <scope>IDENTIFICATION</scope>
</reference>
<evidence type="ECO:0000256" key="1">
    <source>
        <dbReference type="ARBA" id="ARBA00022729"/>
    </source>
</evidence>
<protein>
    <submittedName>
        <fullName evidence="5 6">Putative odorant binding protein</fullName>
    </submittedName>
</protein>
<keyword evidence="1 4" id="KW-0732">Signal</keyword>
<proteinExistence type="evidence at transcript level"/>
<reference evidence="5" key="1">
    <citation type="submission" date="2013-04" db="EMBL/GenBank/DDBJ databases">
        <title>An insight into the transcriptome of the digestive tract of the blood sucking bug, Rhodnius prolixus.</title>
        <authorList>
            <person name="Ribeiro J.M.C."/>
            <person name="Genta F.A."/>
            <person name="Sorgine M.H.F."/>
            <person name="Paiva-Silva G.O."/>
            <person name="Majerowicz D."/>
            <person name="Medeiros M."/>
            <person name="Koerich L."/>
            <person name="Terra W.R."/>
            <person name="Ferreira C."/>
            <person name="Pimentel A.C."/>
            <person name="Bisch P.M."/>
            <person name="Diniz M.M.P."/>
            <person name="Nascimento R."/>
            <person name="Salmon D."/>
            <person name="Silber A.M."/>
            <person name="Alves M."/>
            <person name="Oliveira M.F."/>
            <person name="Gondim K.C."/>
            <person name="Silva Neto M.A.C."/>
            <person name="Atella G.C."/>
            <person name="Araujo H."/>
            <person name="Dias F.S."/>
            <person name="Polycarpo C.R."/>
            <person name="Fampa P."/>
            <person name="Melo A.C."/>
            <person name="Tanaka A.S."/>
            <person name="Balczun C."/>
            <person name="Oliveira J.H.M."/>
            <person name="Goncalves R."/>
            <person name="Lazoski C."/>
            <person name="Pereira M.A."/>
            <person name="Rivera-Pomar R."/>
            <person name="Diambra L."/>
            <person name="Schaub G.A."/>
            <person name="Garcia E.S."/>
            <person name="Azambuja P."/>
            <person name="Braz G.R.C."/>
            <person name="Oliveira P.L."/>
        </authorList>
    </citation>
    <scope>NUCLEOTIDE SEQUENCE</scope>
</reference>
<dbReference type="Pfam" id="PF06585">
    <property type="entry name" value="JHBP"/>
    <property type="match status" value="1"/>
</dbReference>
<evidence type="ECO:0000256" key="2">
    <source>
        <dbReference type="ARBA" id="ARBA00023108"/>
    </source>
</evidence>
<dbReference type="EMBL" id="ACPB03009186">
    <property type="status" value="NOT_ANNOTATED_CDS"/>
    <property type="molecule type" value="Genomic_DNA"/>
</dbReference>
<evidence type="ECO:0000256" key="4">
    <source>
        <dbReference type="SAM" id="SignalP"/>
    </source>
</evidence>
<evidence type="ECO:0000313" key="6">
    <source>
        <dbReference type="EnsemblMetazoa" id="RPRC006282-PA"/>
    </source>
</evidence>
<evidence type="ECO:0000256" key="3">
    <source>
        <dbReference type="ARBA" id="ARBA00060902"/>
    </source>
</evidence>
<sequence>MWNHVVGFACLVSTLSIAINAQDIEIPPYVKHCKGSDPQLIECLIKALHHIRPYLAKGIPEIQMPAVEPFRMDDLSLALTSGPNGYKIVLRDMDIYGSSNFTVTKLKLGQNGGPFEAKIKIPKMSIDARYTSSGVLIILPASGNGTFNANLGDILATVKGSVREVNRNGKAYLHVDKLDVDLTIKDARMSVHKIFNNNRILTEATNLFLRENGQEILRIMMPQLRQKLAAVFKRVANQLLSNVPVEVFYTED</sequence>
<dbReference type="HOGENOM" id="CLU_069908_0_1_1"/>
<dbReference type="VEuPathDB" id="VectorBase:RPRC006282"/>
<dbReference type="PANTHER" id="PTHR11008">
    <property type="entry name" value="PROTEIN TAKEOUT-LIKE PROTEIN"/>
    <property type="match status" value="1"/>
</dbReference>
<feature type="chain" id="PRO_5014108711" evidence="4">
    <location>
        <begin position="22"/>
        <end position="252"/>
    </location>
</feature>
<dbReference type="FunCoup" id="R4FM13">
    <property type="interactions" value="32"/>
</dbReference>
<dbReference type="AlphaFoldDB" id="R4FM13"/>
<dbReference type="PANTHER" id="PTHR11008:SF41">
    <property type="entry name" value="RE70318P"/>
    <property type="match status" value="1"/>
</dbReference>
<name>R4FM13_RHOPR</name>
<accession>R4FM13</accession>
<dbReference type="Proteomes" id="UP000015103">
    <property type="component" value="Unassembled WGS sequence"/>
</dbReference>
<dbReference type="FunFam" id="3.15.10.30:FF:000001">
    <property type="entry name" value="Takeout-like protein 1"/>
    <property type="match status" value="1"/>
</dbReference>
<keyword evidence="7" id="KW-1185">Reference proteome</keyword>
<dbReference type="GO" id="GO:0007623">
    <property type="term" value="P:circadian rhythm"/>
    <property type="evidence" value="ECO:0007669"/>
    <property type="project" value="UniProtKB-ARBA"/>
</dbReference>
<dbReference type="RefSeq" id="XP_073983825.1">
    <property type="nucleotide sequence ID" value="XM_074127724.1"/>
</dbReference>
<dbReference type="EMBL" id="GAHY01001904">
    <property type="protein sequence ID" value="JAA75606.1"/>
    <property type="molecule type" value="mRNA"/>
</dbReference>
<dbReference type="STRING" id="13249.R4FM13"/>
<dbReference type="EnsemblMetazoa" id="RPRC006282-RA">
    <property type="protein sequence ID" value="RPRC006282-PA"/>
    <property type="gene ID" value="RPRC006282"/>
</dbReference>
<dbReference type="GeneID" id="141454003"/>
<feature type="signal peptide" evidence="4">
    <location>
        <begin position="1"/>
        <end position="21"/>
    </location>
</feature>
<dbReference type="InterPro" id="IPR038606">
    <property type="entry name" value="To_sf"/>
</dbReference>
<dbReference type="eggNOG" id="ENOG502QXHP">
    <property type="taxonomic scope" value="Eukaryota"/>
</dbReference>
<dbReference type="SMART" id="SM00700">
    <property type="entry name" value="JHBP"/>
    <property type="match status" value="1"/>
</dbReference>
<dbReference type="InParanoid" id="R4FM13"/>
<dbReference type="GO" id="GO:0005615">
    <property type="term" value="C:extracellular space"/>
    <property type="evidence" value="ECO:0007669"/>
    <property type="project" value="TreeGrafter"/>
</dbReference>
<dbReference type="Gene3D" id="3.15.10.30">
    <property type="entry name" value="Haemolymph juvenile hormone binding protein"/>
    <property type="match status" value="1"/>
</dbReference>
<keyword evidence="2" id="KW-0090">Biological rhythms</keyword>
<dbReference type="OMA" id="PEYVKQC"/>
<evidence type="ECO:0000313" key="5">
    <source>
        <dbReference type="EMBL" id="JAA75606.1"/>
    </source>
</evidence>
<organism evidence="5">
    <name type="scientific">Rhodnius prolixus</name>
    <name type="common">Triatomid bug</name>
    <dbReference type="NCBI Taxonomy" id="13249"/>
    <lineage>
        <taxon>Eukaryota</taxon>
        <taxon>Metazoa</taxon>
        <taxon>Ecdysozoa</taxon>
        <taxon>Arthropoda</taxon>
        <taxon>Hexapoda</taxon>
        <taxon>Insecta</taxon>
        <taxon>Pterygota</taxon>
        <taxon>Neoptera</taxon>
        <taxon>Paraneoptera</taxon>
        <taxon>Hemiptera</taxon>
        <taxon>Heteroptera</taxon>
        <taxon>Panheteroptera</taxon>
        <taxon>Cimicomorpha</taxon>
        <taxon>Reduviidae</taxon>
        <taxon>Triatominae</taxon>
        <taxon>Rhodnius</taxon>
    </lineage>
</organism>
<dbReference type="InterPro" id="IPR010562">
    <property type="entry name" value="Haemolymph_juvenile_hormone-bd"/>
</dbReference>
<evidence type="ECO:0000313" key="7">
    <source>
        <dbReference type="Proteomes" id="UP000015103"/>
    </source>
</evidence>
<comment type="similarity">
    <text evidence="3">Belongs to the TO family.</text>
</comment>
<reference evidence="7" key="2">
    <citation type="submission" date="2015-04" db="EMBL/GenBank/DDBJ databases">
        <authorList>
            <person name="Wilson R.K."/>
            <person name="Warren W."/>
            <person name="Dotson E."/>
            <person name="Oliveira P.L."/>
        </authorList>
    </citation>
    <scope>NUCLEOTIDE SEQUENCE</scope>
</reference>